<dbReference type="Proteomes" id="UP001159363">
    <property type="component" value="Chromosome X"/>
</dbReference>
<evidence type="ECO:0000313" key="2">
    <source>
        <dbReference type="Proteomes" id="UP001159363"/>
    </source>
</evidence>
<dbReference type="EMBL" id="JARBHB010000004">
    <property type="protein sequence ID" value="KAJ8885270.1"/>
    <property type="molecule type" value="Genomic_DNA"/>
</dbReference>
<protein>
    <submittedName>
        <fullName evidence="1">Uncharacterized protein</fullName>
    </submittedName>
</protein>
<sequence>MTVLLKLILRRRQTKEDSWQKITVENTKITRLSTKTSRKTFVGTLKPYQKVDSYYLRAKSTCQYTDRGKSVADLHRDHVKDCKNPADGHVHPYGNYIIYYRCELCQAFEVVGGPENKKYENNMICIFLKKIHTMLRKLSITRCRVTFLLLHDMTYRQYCHT</sequence>
<accession>A0ABQ9HLM4</accession>
<reference evidence="1 2" key="1">
    <citation type="submission" date="2023-02" db="EMBL/GenBank/DDBJ databases">
        <title>LHISI_Scaffold_Assembly.</title>
        <authorList>
            <person name="Stuart O.P."/>
            <person name="Cleave R."/>
            <person name="Magrath M.J.L."/>
            <person name="Mikheyev A.S."/>
        </authorList>
    </citation>
    <scope>NUCLEOTIDE SEQUENCE [LARGE SCALE GENOMIC DNA]</scope>
    <source>
        <strain evidence="1">Daus_M_001</strain>
        <tissue evidence="1">Leg muscle</tissue>
    </source>
</reference>
<gene>
    <name evidence="1" type="ORF">PR048_011467</name>
</gene>
<keyword evidence="2" id="KW-1185">Reference proteome</keyword>
<organism evidence="1 2">
    <name type="scientific">Dryococelus australis</name>
    <dbReference type="NCBI Taxonomy" id="614101"/>
    <lineage>
        <taxon>Eukaryota</taxon>
        <taxon>Metazoa</taxon>
        <taxon>Ecdysozoa</taxon>
        <taxon>Arthropoda</taxon>
        <taxon>Hexapoda</taxon>
        <taxon>Insecta</taxon>
        <taxon>Pterygota</taxon>
        <taxon>Neoptera</taxon>
        <taxon>Polyneoptera</taxon>
        <taxon>Phasmatodea</taxon>
        <taxon>Verophasmatodea</taxon>
        <taxon>Anareolatae</taxon>
        <taxon>Phasmatidae</taxon>
        <taxon>Eurycanthinae</taxon>
        <taxon>Dryococelus</taxon>
    </lineage>
</organism>
<name>A0ABQ9HLM4_9NEOP</name>
<proteinExistence type="predicted"/>
<comment type="caution">
    <text evidence="1">The sequence shown here is derived from an EMBL/GenBank/DDBJ whole genome shotgun (WGS) entry which is preliminary data.</text>
</comment>
<evidence type="ECO:0000313" key="1">
    <source>
        <dbReference type="EMBL" id="KAJ8885270.1"/>
    </source>
</evidence>